<evidence type="ECO:0000313" key="2">
    <source>
        <dbReference type="Proteomes" id="UP000003900"/>
    </source>
</evidence>
<reference evidence="1 2" key="1">
    <citation type="journal article" date="2012" name="J. Bacteriol.">
        <title>Genome Sequence of the Pattern-Forming Social Bacterium Paenibacillus dendritiformis C454 Chiral Morphotype.</title>
        <authorList>
            <person name="Sirota-Madi A."/>
            <person name="Olender T."/>
            <person name="Helman Y."/>
            <person name="Brainis I."/>
            <person name="Finkelshtein A."/>
            <person name="Roth D."/>
            <person name="Hagai E."/>
            <person name="Leshkowitz D."/>
            <person name="Brodsky L."/>
            <person name="Galatenko V."/>
            <person name="Nikolaev V."/>
            <person name="Gutnick D.L."/>
            <person name="Lancet D."/>
            <person name="Ben-Jacob E."/>
        </authorList>
    </citation>
    <scope>NUCLEOTIDE SEQUENCE [LARGE SCALE GENOMIC DNA]</scope>
    <source>
        <strain evidence="1 2">C454</strain>
    </source>
</reference>
<dbReference type="PATRIC" id="fig|1131935.3.peg.1608"/>
<dbReference type="AlphaFoldDB" id="H3SDL9"/>
<dbReference type="EMBL" id="AHKH01000015">
    <property type="protein sequence ID" value="EHQ62808.1"/>
    <property type="molecule type" value="Genomic_DNA"/>
</dbReference>
<accession>H3SDL9</accession>
<keyword evidence="2" id="KW-1185">Reference proteome</keyword>
<gene>
    <name evidence="1" type="ORF">PDENDC454_07890</name>
</gene>
<dbReference type="RefSeq" id="WP_006676090.1">
    <property type="nucleotide sequence ID" value="NZ_AHKH01000015.1"/>
</dbReference>
<protein>
    <submittedName>
        <fullName evidence="1">Uncharacterized protein</fullName>
    </submittedName>
</protein>
<sequence length="193" mass="22579">MTTWKGQPERYYYIWKDQGISYELSSYILSSNEMEQIIASMKFPDANVNQLHVDNDYHGKILTSLYDTEDIRRAQDLVSFKAAFPRKLPGDFVANRSYVSRKTNFNHVENDEDSMRKLFAVSYSRDDRDRNNKAASGIQSVSFKQMLNGDMYQKMKKNGRVSFTKIDDERNSVKLKAIKLFRGRKCFVQSHII</sequence>
<name>H3SDL9_9BACL</name>
<proteinExistence type="predicted"/>
<dbReference type="STRING" id="1131935.PDENDC454_07890"/>
<evidence type="ECO:0000313" key="1">
    <source>
        <dbReference type="EMBL" id="EHQ62808.1"/>
    </source>
</evidence>
<dbReference type="Proteomes" id="UP000003900">
    <property type="component" value="Unassembled WGS sequence"/>
</dbReference>
<comment type="caution">
    <text evidence="1">The sequence shown here is derived from an EMBL/GenBank/DDBJ whole genome shotgun (WGS) entry which is preliminary data.</text>
</comment>
<organism evidence="1 2">
    <name type="scientific">Paenibacillus dendritiformis C454</name>
    <dbReference type="NCBI Taxonomy" id="1131935"/>
    <lineage>
        <taxon>Bacteria</taxon>
        <taxon>Bacillati</taxon>
        <taxon>Bacillota</taxon>
        <taxon>Bacilli</taxon>
        <taxon>Bacillales</taxon>
        <taxon>Paenibacillaceae</taxon>
        <taxon>Paenibacillus</taxon>
    </lineage>
</organism>
<dbReference type="OrthoDB" id="9762883at2"/>